<organism evidence="3 4">
    <name type="scientific">Aquilegia coerulea</name>
    <name type="common">Rocky mountain columbine</name>
    <dbReference type="NCBI Taxonomy" id="218851"/>
    <lineage>
        <taxon>Eukaryota</taxon>
        <taxon>Viridiplantae</taxon>
        <taxon>Streptophyta</taxon>
        <taxon>Embryophyta</taxon>
        <taxon>Tracheophyta</taxon>
        <taxon>Spermatophyta</taxon>
        <taxon>Magnoliopsida</taxon>
        <taxon>Ranunculales</taxon>
        <taxon>Ranunculaceae</taxon>
        <taxon>Thalictroideae</taxon>
        <taxon>Aquilegia</taxon>
    </lineage>
</organism>
<name>A0A2G5DJH2_AQUCA</name>
<feature type="region of interest" description="Disordered" evidence="2">
    <location>
        <begin position="90"/>
        <end position="112"/>
    </location>
</feature>
<dbReference type="PANTHER" id="PTHR33431">
    <property type="entry name" value="ENABLED-LIKE PROTEIN (DUF1635)"/>
    <property type="match status" value="1"/>
</dbReference>
<keyword evidence="1" id="KW-0175">Coiled coil</keyword>
<dbReference type="PANTHER" id="PTHR33431:SF3">
    <property type="entry name" value="ENABLED-LIKE PROTEIN (DUF1635)"/>
    <property type="match status" value="1"/>
</dbReference>
<protein>
    <submittedName>
        <fullName evidence="3">Uncharacterized protein</fullName>
    </submittedName>
</protein>
<dbReference type="AlphaFoldDB" id="A0A2G5DJH2"/>
<accession>A0A2G5DJH2</accession>
<dbReference type="InParanoid" id="A0A2G5DJH2"/>
<evidence type="ECO:0000256" key="1">
    <source>
        <dbReference type="SAM" id="Coils"/>
    </source>
</evidence>
<dbReference type="EMBL" id="KZ305036">
    <property type="protein sequence ID" value="PIA43636.1"/>
    <property type="molecule type" value="Genomic_DNA"/>
</dbReference>
<gene>
    <name evidence="3" type="ORF">AQUCO_01900201v1</name>
</gene>
<reference evidence="3 4" key="1">
    <citation type="submission" date="2017-09" db="EMBL/GenBank/DDBJ databases">
        <title>WGS assembly of Aquilegia coerulea Goldsmith.</title>
        <authorList>
            <person name="Hodges S."/>
            <person name="Kramer E."/>
            <person name="Nordborg M."/>
            <person name="Tomkins J."/>
            <person name="Borevitz J."/>
            <person name="Derieg N."/>
            <person name="Yan J."/>
            <person name="Mihaltcheva S."/>
            <person name="Hayes R.D."/>
            <person name="Rokhsar D."/>
        </authorList>
    </citation>
    <scope>NUCLEOTIDE SEQUENCE [LARGE SCALE GENOMIC DNA]</scope>
    <source>
        <strain evidence="4">cv. Goldsmith</strain>
    </source>
</reference>
<sequence>MDSQMSPLGWPYLFQSMDELRYSLLYTTLELETTRQDAQEEIKRKEDQVTHLKDLLNRTMRERDEAQECQRLLMEKLFLLQQQPSSQLTTPLSGISGFEDETRRGDSISGISTSDCEESIVSSPVVDPTLPPQLLAPPSTVLTTTLLQLASEKQLPEKGKFLQAVMNAGPLLQTLLLAGPLPQWRYPPPQLNSIEIPPVAIPSAARPSHLLRQESSTFTASSDNNNVCCLSQKRPLIVFEGSDSSNNTKYQRIALH</sequence>
<dbReference type="InterPro" id="IPR012862">
    <property type="entry name" value="DUF1635"/>
</dbReference>
<evidence type="ECO:0000313" key="4">
    <source>
        <dbReference type="Proteomes" id="UP000230069"/>
    </source>
</evidence>
<proteinExistence type="predicted"/>
<evidence type="ECO:0000313" key="3">
    <source>
        <dbReference type="EMBL" id="PIA43636.1"/>
    </source>
</evidence>
<dbReference type="OrthoDB" id="784654at2759"/>
<dbReference type="STRING" id="218851.A0A2G5DJH2"/>
<keyword evidence="4" id="KW-1185">Reference proteome</keyword>
<evidence type="ECO:0000256" key="2">
    <source>
        <dbReference type="SAM" id="MobiDB-lite"/>
    </source>
</evidence>
<dbReference type="Pfam" id="PF07795">
    <property type="entry name" value="DUF1635"/>
    <property type="match status" value="1"/>
</dbReference>
<feature type="coiled-coil region" evidence="1">
    <location>
        <begin position="28"/>
        <end position="62"/>
    </location>
</feature>
<dbReference type="Proteomes" id="UP000230069">
    <property type="component" value="Unassembled WGS sequence"/>
</dbReference>